<evidence type="ECO:0000256" key="7">
    <source>
        <dbReference type="ARBA" id="ARBA00023136"/>
    </source>
</evidence>
<keyword evidence="8" id="KW-1071">Ligand-gated ion channel</keyword>
<evidence type="ECO:0000313" key="10">
    <source>
        <dbReference type="EMBL" id="OQV12381.1"/>
    </source>
</evidence>
<dbReference type="Gene3D" id="1.10.287.940">
    <property type="entry name" value="atp-gated p2x4 ion channel"/>
    <property type="match status" value="1"/>
</dbReference>
<keyword evidence="9" id="KW-0407">Ion channel</keyword>
<dbReference type="NCBIfam" id="TIGR00863">
    <property type="entry name" value="P2X"/>
    <property type="match status" value="1"/>
</dbReference>
<keyword evidence="6" id="KW-0406">Ion transport</keyword>
<dbReference type="OrthoDB" id="494673at2759"/>
<dbReference type="AlphaFoldDB" id="A0A1W0WB09"/>
<reference evidence="11" key="1">
    <citation type="submission" date="2017-01" db="EMBL/GenBank/DDBJ databases">
        <title>Comparative genomics of anhydrobiosis in the tardigrade Hypsibius dujardini.</title>
        <authorList>
            <person name="Yoshida Y."/>
            <person name="Koutsovoulos G."/>
            <person name="Laetsch D."/>
            <person name="Stevens L."/>
            <person name="Kumar S."/>
            <person name="Horikawa D."/>
            <person name="Ishino K."/>
            <person name="Komine S."/>
            <person name="Tomita M."/>
            <person name="Blaxter M."/>
            <person name="Arakawa K."/>
        </authorList>
    </citation>
    <scope>NUCLEOTIDE SEQUENCE [LARGE SCALE GENOMIC DNA]</scope>
    <source>
        <strain evidence="11">Z151</strain>
    </source>
</reference>
<evidence type="ECO:0000256" key="2">
    <source>
        <dbReference type="ARBA" id="ARBA00009848"/>
    </source>
</evidence>
<comment type="similarity">
    <text evidence="2">Belongs to the P2X receptor family.</text>
</comment>
<protein>
    <submittedName>
        <fullName evidence="10">P2X purinoceptor 4</fullName>
    </submittedName>
</protein>
<comment type="caution">
    <text evidence="10">The sequence shown here is derived from an EMBL/GenBank/DDBJ whole genome shotgun (WGS) entry which is preliminary data.</text>
</comment>
<organism evidence="10 11">
    <name type="scientific">Hypsibius exemplaris</name>
    <name type="common">Freshwater tardigrade</name>
    <dbReference type="NCBI Taxonomy" id="2072580"/>
    <lineage>
        <taxon>Eukaryota</taxon>
        <taxon>Metazoa</taxon>
        <taxon>Ecdysozoa</taxon>
        <taxon>Tardigrada</taxon>
        <taxon>Eutardigrada</taxon>
        <taxon>Parachela</taxon>
        <taxon>Hypsibioidea</taxon>
        <taxon>Hypsibiidae</taxon>
        <taxon>Hypsibius</taxon>
    </lineage>
</organism>
<proteinExistence type="inferred from homology"/>
<keyword evidence="11" id="KW-1185">Reference proteome</keyword>
<accession>A0A1W0WB09</accession>
<dbReference type="Pfam" id="PF00864">
    <property type="entry name" value="P2X_receptor"/>
    <property type="match status" value="2"/>
</dbReference>
<dbReference type="GO" id="GO:0004931">
    <property type="term" value="F:extracellularly ATP-gated monoatomic cation channel activity"/>
    <property type="evidence" value="ECO:0007669"/>
    <property type="project" value="InterPro"/>
</dbReference>
<evidence type="ECO:0000256" key="9">
    <source>
        <dbReference type="ARBA" id="ARBA00023303"/>
    </source>
</evidence>
<evidence type="ECO:0000256" key="4">
    <source>
        <dbReference type="ARBA" id="ARBA00022692"/>
    </source>
</evidence>
<dbReference type="GO" id="GO:0001614">
    <property type="term" value="F:purinergic nucleotide receptor activity"/>
    <property type="evidence" value="ECO:0007669"/>
    <property type="project" value="InterPro"/>
</dbReference>
<dbReference type="GO" id="GO:0033198">
    <property type="term" value="P:response to ATP"/>
    <property type="evidence" value="ECO:0007669"/>
    <property type="project" value="InterPro"/>
</dbReference>
<keyword evidence="7" id="KW-0472">Membrane</keyword>
<dbReference type="PRINTS" id="PR01307">
    <property type="entry name" value="P2XRECEPTOR"/>
</dbReference>
<name>A0A1W0WB09_HYPEX</name>
<dbReference type="Gene3D" id="2.60.490.10">
    <property type="entry name" value="atp-gated p2x4 ion channel domain"/>
    <property type="match status" value="1"/>
</dbReference>
<evidence type="ECO:0000256" key="6">
    <source>
        <dbReference type="ARBA" id="ARBA00023065"/>
    </source>
</evidence>
<sequence length="410" mass="46340">MAPWESAHAVSDKCLQRTGAFLFEYETPRVVTLRSYRVGSIYRIVQLCIIAYLIGYVFEVWDAVDFVVPPQESGAFFVATSILYTGNQSQSTCPEDANVGKKGIHCLVDSECKESEPTPYGNGIKTGRCVDWDANTRTCEIAGWCPAETDETPNFLSGFESLTVLVKHHVAFAKYGVKRRNILETVNQTYLHDCRFHPTTDPLCPIFSISDIVEFAQEDITQIAVRGGIIGFNIDWDCDLDFDVKYCVPQYSFRRLDNKNDKIAKGWNFRHAYYHFDPSGKSRRDLVKLWGIRFVFNVNGRAGKFSAVNFAMNLGSGLGLLGIASLICEFVLFNCMSNKSELLAQKFTKLSDPRSHRPLTRIPDSPSVARVTAVNHPNQMMFNNGNCYDSQSLYGNYDVRRPPLVMWDEV</sequence>
<keyword evidence="3" id="KW-0813">Transport</keyword>
<evidence type="ECO:0000256" key="8">
    <source>
        <dbReference type="ARBA" id="ARBA00023286"/>
    </source>
</evidence>
<comment type="subcellular location">
    <subcellularLocation>
        <location evidence="1">Endomembrane system</location>
    </subcellularLocation>
</comment>
<dbReference type="GO" id="GO:0012505">
    <property type="term" value="C:endomembrane system"/>
    <property type="evidence" value="ECO:0007669"/>
    <property type="project" value="UniProtKB-SubCell"/>
</dbReference>
<keyword evidence="5" id="KW-1133">Transmembrane helix</keyword>
<dbReference type="PANTHER" id="PTHR10125">
    <property type="entry name" value="P2X PURINOCEPTOR"/>
    <property type="match status" value="1"/>
</dbReference>
<dbReference type="InterPro" id="IPR059116">
    <property type="entry name" value="P2X_receptor"/>
</dbReference>
<evidence type="ECO:0000256" key="1">
    <source>
        <dbReference type="ARBA" id="ARBA00004308"/>
    </source>
</evidence>
<dbReference type="GO" id="GO:0098794">
    <property type="term" value="C:postsynapse"/>
    <property type="evidence" value="ECO:0007669"/>
    <property type="project" value="GOC"/>
</dbReference>
<gene>
    <name evidence="10" type="ORF">BV898_13334</name>
</gene>
<keyword evidence="4" id="KW-0812">Transmembrane</keyword>
<evidence type="ECO:0000256" key="3">
    <source>
        <dbReference type="ARBA" id="ARBA00022448"/>
    </source>
</evidence>
<dbReference type="Proteomes" id="UP000192578">
    <property type="component" value="Unassembled WGS sequence"/>
</dbReference>
<dbReference type="InterPro" id="IPR027309">
    <property type="entry name" value="P2X_extracellular_dom_sf"/>
</dbReference>
<evidence type="ECO:0000256" key="5">
    <source>
        <dbReference type="ARBA" id="ARBA00022989"/>
    </source>
</evidence>
<evidence type="ECO:0000313" key="11">
    <source>
        <dbReference type="Proteomes" id="UP000192578"/>
    </source>
</evidence>
<dbReference type="EMBL" id="MTYJ01000146">
    <property type="protein sequence ID" value="OQV12381.1"/>
    <property type="molecule type" value="Genomic_DNA"/>
</dbReference>
<dbReference type="GO" id="GO:0005886">
    <property type="term" value="C:plasma membrane"/>
    <property type="evidence" value="ECO:0007669"/>
    <property type="project" value="InterPro"/>
</dbReference>
<dbReference type="InterPro" id="IPR001429">
    <property type="entry name" value="P2X_purnocptor"/>
</dbReference>
<dbReference type="PANTHER" id="PTHR10125:SF31">
    <property type="entry name" value="P2X RECEPTOR E"/>
    <property type="match status" value="1"/>
</dbReference>
<dbReference type="GO" id="GO:0070588">
    <property type="term" value="P:calcium ion transmembrane transport"/>
    <property type="evidence" value="ECO:0007669"/>
    <property type="project" value="TreeGrafter"/>
</dbReference>